<comment type="caution">
    <text evidence="1">The sequence shown here is derived from an EMBL/GenBank/DDBJ whole genome shotgun (WGS) entry which is preliminary data.</text>
</comment>
<evidence type="ECO:0000313" key="1">
    <source>
        <dbReference type="EMBL" id="CAG4952039.1"/>
    </source>
</evidence>
<gene>
    <name evidence="1" type="ORF">PAPOLLO_LOCUS4532</name>
</gene>
<dbReference type="EMBL" id="CAJQZP010000280">
    <property type="protein sequence ID" value="CAG4952039.1"/>
    <property type="molecule type" value="Genomic_DNA"/>
</dbReference>
<protein>
    <submittedName>
        <fullName evidence="1">(apollo) hypothetical protein</fullName>
    </submittedName>
</protein>
<evidence type="ECO:0000313" key="2">
    <source>
        <dbReference type="Proteomes" id="UP000691718"/>
    </source>
</evidence>
<accession>A0A8S3WC58</accession>
<dbReference type="Proteomes" id="UP000691718">
    <property type="component" value="Unassembled WGS sequence"/>
</dbReference>
<reference evidence="1" key="1">
    <citation type="submission" date="2021-04" db="EMBL/GenBank/DDBJ databases">
        <authorList>
            <person name="Tunstrom K."/>
        </authorList>
    </citation>
    <scope>NUCLEOTIDE SEQUENCE</scope>
</reference>
<dbReference type="OrthoDB" id="10022108at2759"/>
<organism evidence="1 2">
    <name type="scientific">Parnassius apollo</name>
    <name type="common">Apollo butterfly</name>
    <name type="synonym">Papilio apollo</name>
    <dbReference type="NCBI Taxonomy" id="110799"/>
    <lineage>
        <taxon>Eukaryota</taxon>
        <taxon>Metazoa</taxon>
        <taxon>Ecdysozoa</taxon>
        <taxon>Arthropoda</taxon>
        <taxon>Hexapoda</taxon>
        <taxon>Insecta</taxon>
        <taxon>Pterygota</taxon>
        <taxon>Neoptera</taxon>
        <taxon>Endopterygota</taxon>
        <taxon>Lepidoptera</taxon>
        <taxon>Glossata</taxon>
        <taxon>Ditrysia</taxon>
        <taxon>Papilionoidea</taxon>
        <taxon>Papilionidae</taxon>
        <taxon>Parnassiinae</taxon>
        <taxon>Parnassini</taxon>
        <taxon>Parnassius</taxon>
        <taxon>Parnassius</taxon>
    </lineage>
</organism>
<dbReference type="AlphaFoldDB" id="A0A8S3WC58"/>
<keyword evidence="2" id="KW-1185">Reference proteome</keyword>
<proteinExistence type="predicted"/>
<sequence length="171" mass="19335">MKLPHDELKEFQRILQEIYTNRERSELSANIPANVDDANIAAERLQQEITDAKLLLISVISELKQELPRIFSEVVAKPNFLIIVESIDPKSKSDDIMKQVKGGIDVVELGFGINHIKKAKNQNVVIGCESEGDRNTLQDRLKRTTDNLTVYRPVIKKPALASYGSCLRHDK</sequence>
<name>A0A8S3WC58_PARAO</name>